<comment type="similarity">
    <text evidence="1 3">Belongs to the glycosyl hydrolase 56 family.</text>
</comment>
<dbReference type="GO" id="GO:0030214">
    <property type="term" value="P:hyaluronan catabolic process"/>
    <property type="evidence" value="ECO:0007669"/>
    <property type="project" value="TreeGrafter"/>
</dbReference>
<dbReference type="InterPro" id="IPR013785">
    <property type="entry name" value="Aldolase_TIM"/>
</dbReference>
<dbReference type="PANTHER" id="PTHR11769">
    <property type="entry name" value="HYALURONIDASE"/>
    <property type="match status" value="1"/>
</dbReference>
<gene>
    <name evidence="5" type="ORF">GCK32_020173</name>
</gene>
<organism evidence="5 6">
    <name type="scientific">Trichostrongylus colubriformis</name>
    <name type="common">Black scour worm</name>
    <dbReference type="NCBI Taxonomy" id="6319"/>
    <lineage>
        <taxon>Eukaryota</taxon>
        <taxon>Metazoa</taxon>
        <taxon>Ecdysozoa</taxon>
        <taxon>Nematoda</taxon>
        <taxon>Chromadorea</taxon>
        <taxon>Rhabditida</taxon>
        <taxon>Rhabditina</taxon>
        <taxon>Rhabditomorpha</taxon>
        <taxon>Strongyloidea</taxon>
        <taxon>Trichostrongylidae</taxon>
        <taxon>Trichostrongylus</taxon>
    </lineage>
</organism>
<feature type="chain" id="PRO_5042878643" description="Hyaluronidase" evidence="4">
    <location>
        <begin position="18"/>
        <end position="89"/>
    </location>
</feature>
<keyword evidence="2" id="KW-1015">Disulfide bond</keyword>
<evidence type="ECO:0000256" key="4">
    <source>
        <dbReference type="SAM" id="SignalP"/>
    </source>
</evidence>
<dbReference type="PANTHER" id="PTHR11769:SF35">
    <property type="entry name" value="HYALURONIDASE"/>
    <property type="match status" value="1"/>
</dbReference>
<dbReference type="GO" id="GO:0005975">
    <property type="term" value="P:carbohydrate metabolic process"/>
    <property type="evidence" value="ECO:0007669"/>
    <property type="project" value="InterPro"/>
</dbReference>
<feature type="non-terminal residue" evidence="5">
    <location>
        <position position="89"/>
    </location>
</feature>
<evidence type="ECO:0000313" key="6">
    <source>
        <dbReference type="Proteomes" id="UP001331761"/>
    </source>
</evidence>
<keyword evidence="4" id="KW-0732">Signal</keyword>
<comment type="caution">
    <text evidence="5">The sequence shown here is derived from an EMBL/GenBank/DDBJ whole genome shotgun (WGS) entry which is preliminary data.</text>
</comment>
<feature type="signal peptide" evidence="4">
    <location>
        <begin position="1"/>
        <end position="17"/>
    </location>
</feature>
<name>A0AAN8FBY3_TRICO</name>
<keyword evidence="3" id="KW-0378">Hydrolase</keyword>
<reference evidence="5 6" key="1">
    <citation type="submission" date="2019-10" db="EMBL/GenBank/DDBJ databases">
        <title>Assembly and Annotation for the nematode Trichostrongylus colubriformis.</title>
        <authorList>
            <person name="Martin J."/>
        </authorList>
    </citation>
    <scope>NUCLEOTIDE SEQUENCE [LARGE SCALE GENOMIC DNA]</scope>
    <source>
        <strain evidence="5">G859</strain>
        <tissue evidence="5">Whole worm</tissue>
    </source>
</reference>
<dbReference type="Pfam" id="PF01630">
    <property type="entry name" value="Glyco_hydro_56"/>
    <property type="match status" value="1"/>
</dbReference>
<dbReference type="Proteomes" id="UP001331761">
    <property type="component" value="Unassembled WGS sequence"/>
</dbReference>
<comment type="catalytic activity">
    <reaction evidence="3">
        <text>Random hydrolysis of (1-&gt;4)-linkages between N-acetyl-beta-D-glucosamine and D-glucuronate residues in hyaluronate.</text>
        <dbReference type="EC" id="3.2.1.35"/>
    </reaction>
</comment>
<dbReference type="GO" id="GO:0004415">
    <property type="term" value="F:hyalurononglucosaminidase activity"/>
    <property type="evidence" value="ECO:0007669"/>
    <property type="project" value="UniProtKB-UniRule"/>
</dbReference>
<dbReference type="InterPro" id="IPR018155">
    <property type="entry name" value="Hyaluronidase"/>
</dbReference>
<protein>
    <recommendedName>
        <fullName evidence="3">Hyaluronidase</fullName>
        <ecNumber evidence="3">3.2.1.35</ecNumber>
    </recommendedName>
</protein>
<evidence type="ECO:0000256" key="1">
    <source>
        <dbReference type="ARBA" id="ARBA00008871"/>
    </source>
</evidence>
<dbReference type="AlphaFoldDB" id="A0AAN8FBY3"/>
<evidence type="ECO:0000313" key="5">
    <source>
        <dbReference type="EMBL" id="KAK5976436.1"/>
    </source>
</evidence>
<proteinExistence type="inferred from homology"/>
<dbReference type="EC" id="3.2.1.35" evidence="3"/>
<dbReference type="Gene3D" id="3.20.20.70">
    <property type="entry name" value="Aldolase class I"/>
    <property type="match status" value="1"/>
</dbReference>
<dbReference type="EMBL" id="WIXE01011886">
    <property type="protein sequence ID" value="KAK5976436.1"/>
    <property type="molecule type" value="Genomic_DNA"/>
</dbReference>
<accession>A0AAN8FBY3</accession>
<evidence type="ECO:0000256" key="2">
    <source>
        <dbReference type="ARBA" id="ARBA00023157"/>
    </source>
</evidence>
<dbReference type="SUPFAM" id="SSF51445">
    <property type="entry name" value="(Trans)glycosidases"/>
    <property type="match status" value="1"/>
</dbReference>
<keyword evidence="6" id="KW-1185">Reference proteome</keyword>
<evidence type="ECO:0000256" key="3">
    <source>
        <dbReference type="RuleBase" id="RU610713"/>
    </source>
</evidence>
<dbReference type="InterPro" id="IPR017853">
    <property type="entry name" value="GH"/>
</dbReference>
<keyword evidence="3" id="KW-0326">Glycosidase</keyword>
<sequence length="89" mass="10295">MFSILHILTVLTQDVLSQLDSFPVYWNVPSKVCYTRKVDIPLAQFGITHNKGHEFLGDQIVIFYEYNFGYFPYFADYDPETPINGGLPQ</sequence>